<feature type="domain" description="Tyr recombinase" evidence="5">
    <location>
        <begin position="130"/>
        <end position="311"/>
    </location>
</feature>
<dbReference type="GO" id="GO:0003677">
    <property type="term" value="F:DNA binding"/>
    <property type="evidence" value="ECO:0007669"/>
    <property type="project" value="UniProtKB-UniRule"/>
</dbReference>
<evidence type="ECO:0000256" key="2">
    <source>
        <dbReference type="ARBA" id="ARBA00023125"/>
    </source>
</evidence>
<dbReference type="HOGENOM" id="CLU_027562_23_3_4"/>
<dbReference type="OrthoDB" id="8912821at2"/>
<evidence type="ECO:0000256" key="4">
    <source>
        <dbReference type="PROSITE-ProRule" id="PRU01248"/>
    </source>
</evidence>
<protein>
    <recommendedName>
        <fullName evidence="8">Integrase family protein</fullName>
    </recommendedName>
</protein>
<dbReference type="Gene3D" id="1.10.443.10">
    <property type="entry name" value="Intergrase catalytic core"/>
    <property type="match status" value="1"/>
</dbReference>
<keyword evidence="3" id="KW-0233">DNA recombination</keyword>
<dbReference type="Pfam" id="PF02899">
    <property type="entry name" value="Phage_int_SAM_1"/>
    <property type="match status" value="1"/>
</dbReference>
<keyword evidence="1" id="KW-0229">DNA integration</keyword>
<accession>C7RW10</accession>
<dbReference type="AlphaFoldDB" id="C7RW10"/>
<dbReference type="SUPFAM" id="SSF56349">
    <property type="entry name" value="DNA breaking-rejoining enzymes"/>
    <property type="match status" value="1"/>
</dbReference>
<dbReference type="KEGG" id="app:CAP2UW1_4695"/>
<geneLocation type="plasmid" evidence="7">
    <name>pAph01</name>
</geneLocation>
<evidence type="ECO:0008006" key="8">
    <source>
        <dbReference type="Google" id="ProtNLM"/>
    </source>
</evidence>
<dbReference type="InterPro" id="IPR013762">
    <property type="entry name" value="Integrase-like_cat_sf"/>
</dbReference>
<evidence type="ECO:0000256" key="3">
    <source>
        <dbReference type="ARBA" id="ARBA00023172"/>
    </source>
</evidence>
<dbReference type="Pfam" id="PF00589">
    <property type="entry name" value="Phage_integrase"/>
    <property type="match status" value="1"/>
</dbReference>
<dbReference type="InterPro" id="IPR044068">
    <property type="entry name" value="CB"/>
</dbReference>
<evidence type="ECO:0000313" key="7">
    <source>
        <dbReference type="EMBL" id="ACV37820.1"/>
    </source>
</evidence>
<dbReference type="PANTHER" id="PTHR30349">
    <property type="entry name" value="PHAGE INTEGRASE-RELATED"/>
    <property type="match status" value="1"/>
</dbReference>
<evidence type="ECO:0000259" key="6">
    <source>
        <dbReference type="PROSITE" id="PS51900"/>
    </source>
</evidence>
<dbReference type="InterPro" id="IPR011010">
    <property type="entry name" value="DNA_brk_join_enz"/>
</dbReference>
<reference evidence="7" key="1">
    <citation type="submission" date="2009-08" db="EMBL/GenBank/DDBJ databases">
        <authorList>
            <consortium name="US DOE Joint Genome Institute"/>
            <person name="Lucas S."/>
            <person name="Copeland A."/>
            <person name="Lapidus A."/>
            <person name="Glavina del Rio T."/>
            <person name="Dalin E."/>
            <person name="Tice H."/>
            <person name="Bruce D."/>
            <person name="Barry K."/>
            <person name="Pitluck S."/>
            <person name="Lowry S."/>
            <person name="Larimer F."/>
            <person name="Land M."/>
            <person name="Hauser L."/>
            <person name="Kyrpides N."/>
            <person name="Ivanova N."/>
            <person name="McMahon K.D."/>
            <person name="Hugenholtz P."/>
        </authorList>
    </citation>
    <scope>NUCLEOTIDE SEQUENCE</scope>
    <source>
        <strain evidence="7">UW-1</strain>
        <plasmid evidence="7">pAph01</plasmid>
    </source>
</reference>
<proteinExistence type="predicted"/>
<dbReference type="InterPro" id="IPR004107">
    <property type="entry name" value="Integrase_SAM-like_N"/>
</dbReference>
<dbReference type="PROSITE" id="PS51900">
    <property type="entry name" value="CB"/>
    <property type="match status" value="1"/>
</dbReference>
<dbReference type="PROSITE" id="PS51898">
    <property type="entry name" value="TYR_RECOMBINASE"/>
    <property type="match status" value="1"/>
</dbReference>
<dbReference type="GO" id="GO:0006310">
    <property type="term" value="P:DNA recombination"/>
    <property type="evidence" value="ECO:0007669"/>
    <property type="project" value="UniProtKB-KW"/>
</dbReference>
<gene>
    <name evidence="7" type="ordered locus">CAP2UW1_4695</name>
</gene>
<evidence type="ECO:0000259" key="5">
    <source>
        <dbReference type="PROSITE" id="PS51898"/>
    </source>
</evidence>
<dbReference type="GO" id="GO:0015074">
    <property type="term" value="P:DNA integration"/>
    <property type="evidence" value="ECO:0007669"/>
    <property type="project" value="UniProtKB-KW"/>
</dbReference>
<organism evidence="7">
    <name type="scientific">Accumulibacter regalis</name>
    <dbReference type="NCBI Taxonomy" id="522306"/>
    <lineage>
        <taxon>Bacteria</taxon>
        <taxon>Pseudomonadati</taxon>
        <taxon>Pseudomonadota</taxon>
        <taxon>Betaproteobacteria</taxon>
        <taxon>Candidatus Accumulibacter</taxon>
    </lineage>
</organism>
<dbReference type="PANTHER" id="PTHR30349:SF90">
    <property type="entry name" value="TYROSINE RECOMBINASE XERD"/>
    <property type="match status" value="1"/>
</dbReference>
<dbReference type="InterPro" id="IPR002104">
    <property type="entry name" value="Integrase_catalytic"/>
</dbReference>
<keyword evidence="7" id="KW-0614">Plasmid</keyword>
<sequence>MNRISPPRSAQQVRSSAEIPDPIADELHRYDDHLRDVRGLAAGTRRNHCRIVAQLLRKKFAGGVVTIAKLSAADVRRFIARQLGDSPSHSAAAQVATALRSYLRYRTVCGDSVVRLSAAISSPVQWKLASLPRALKPDEVQRLLAALPYGRKPRRGYAIVRCALDMGLRAGEIANLSIDAIDWREGTVTLKGTKSRRQDILPLPMATGQALADYLQHERLANPSRALFLCRRESRDIPITTYAVENVIRRACRRAGLPDSGSHLLRHTLACRLVGNGSSLKEVADVLRHRSLETTRIYAKLDTPKLTEVPLPWPGSES</sequence>
<dbReference type="EMBL" id="CP001716">
    <property type="protein sequence ID" value="ACV37820.1"/>
    <property type="molecule type" value="Genomic_DNA"/>
</dbReference>
<name>C7RW10_ACCRE</name>
<evidence type="ECO:0000256" key="1">
    <source>
        <dbReference type="ARBA" id="ARBA00022908"/>
    </source>
</evidence>
<dbReference type="InterPro" id="IPR050090">
    <property type="entry name" value="Tyrosine_recombinase_XerCD"/>
</dbReference>
<feature type="domain" description="Core-binding (CB)" evidence="6">
    <location>
        <begin position="21"/>
        <end position="107"/>
    </location>
</feature>
<reference evidence="7" key="2">
    <citation type="submission" date="2009-09" db="EMBL/GenBank/DDBJ databases">
        <title>Complete sequence of plasmid1 of Candidatus Accumulibacter phosphatis clade IIA str. UW-1.</title>
        <authorList>
            <consortium name="US DOE Joint Genome Institute"/>
            <person name="Martin H.G."/>
            <person name="Ivanova N."/>
            <person name="Kunin V."/>
            <person name="Warnecke F."/>
            <person name="Barry K."/>
            <person name="He S."/>
            <person name="Salamov A."/>
            <person name="Szeto E."/>
            <person name="Dalin E."/>
            <person name="Pangilinan J.L."/>
            <person name="Lapidus A."/>
            <person name="Lowry S."/>
            <person name="Kyrpides N.C."/>
            <person name="McMahon K.D."/>
            <person name="Hugenholtz P."/>
        </authorList>
    </citation>
    <scope>NUCLEOTIDE SEQUENCE [LARGE SCALE GENOMIC DNA]</scope>
    <source>
        <strain evidence="7">UW-1</strain>
        <plasmid evidence="7">pAph01</plasmid>
        <plasmid>UW-1</plasmid>
    </source>
</reference>
<keyword evidence="2 4" id="KW-0238">DNA-binding</keyword>